<organism evidence="4 5">
    <name type="scientific">Kribbella hippodromi</name>
    <dbReference type="NCBI Taxonomy" id="434347"/>
    <lineage>
        <taxon>Bacteria</taxon>
        <taxon>Bacillati</taxon>
        <taxon>Actinomycetota</taxon>
        <taxon>Actinomycetes</taxon>
        <taxon>Propionibacteriales</taxon>
        <taxon>Kribbellaceae</taxon>
        <taxon>Kribbella</taxon>
    </lineage>
</organism>
<dbReference type="Gene3D" id="2.60.40.10">
    <property type="entry name" value="Immunoglobulins"/>
    <property type="match status" value="1"/>
</dbReference>
<dbReference type="Gene3D" id="2.60.120.1390">
    <property type="match status" value="3"/>
</dbReference>
<dbReference type="Pfam" id="PF11175">
    <property type="entry name" value="DUF2961"/>
    <property type="match status" value="1"/>
</dbReference>
<accession>A0ABP4PWB9</accession>
<evidence type="ECO:0008006" key="6">
    <source>
        <dbReference type="Google" id="ProtNLM"/>
    </source>
</evidence>
<evidence type="ECO:0000313" key="5">
    <source>
        <dbReference type="Proteomes" id="UP001501705"/>
    </source>
</evidence>
<dbReference type="InterPro" id="IPR003961">
    <property type="entry name" value="FN3_dom"/>
</dbReference>
<dbReference type="CDD" id="cd02795">
    <property type="entry name" value="CBM6-CBM35-CBM36_like"/>
    <property type="match status" value="1"/>
</dbReference>
<sequence length="1059" mass="112736">MLRRAVVLLVASVLLLTGATAASASPPSAGNANGPVGWDVYRHLDRLPELQTGVRTKQFSSFGRDGTNNDGFEGTYSCLRTTDAGCVIAEDSGPGEVASIWFTRDEGNVSKTGTITVELDGKQVLHGSLQDIVDGKLGAPFSFPLVANGVQTSGGVYIRVPMPYRSSMRITTQTNPYFYHVDYRQFPDANGIKTFDPTDKAEDVLALLKAAGTKDPKPVQPNARTTSTPLNLAPGKQVKLADVSGPGELSALRVKLPDIVGLDLKSIADDGRAFVGGSSFKVKIDPANTGVTLTRRMDLRIGNQRAKILVDGAPAGEWAPLKAQGAQWHDQSVELPAALTAGKSQITVTNQFVSSDLDFNEFAYWADSTVGGQLKRTDTLDVGPNHVADEQAHGYTISKQNWSGEHAMTYAATDADAARVKPSDTLLSGVRVQVTIDDKLRVDAPLGEFFGSGLGENPVHSLFFAMDPDGWYSSWWPMPYVGRATVTLVNPTAYALKGQAEVTAARDGRVAAELATGKTGYFTAISKRGETTQGSDWNFADMTGRGKFVGVSQTMEGLFADGNTRGYLEGDERVYADGERTPAIHGTGTEDYYESGWYFNAGTYSTPFHGNSAHEVRAGFCTNECDGAWRLHITDSVAYENQLTFGIEHGQQDDHPAIYGSTAFLYTAAKFGARETDRIDTGSAASRGQHGYTDGGTQAELSAVYEGDHDDITLTDQVRSTTQPVKFSVKIDPANRGVTLRRTSDQNVAGQSVRVIVNGKDAGTWLQPLGNTHQRWLDDNYQLPSAITFGKTRLDIELKPNGPASTAWTASAYVVQSLSIPYKDNKAPGAVAGVSAAGRTDNAINVTWNDVSDDSGIAYYNVYGAKAGGVEKLLGTTPLPGFLHRNLGLHEAWTYRIAAVDLAGHTGAKSAAVQATTGSTLRIEGESMLPPVSSTVAVDAQGNCCGVSWSGGAQAWIHGSKAGDKTVLKFTVPTTGSYKLSTVLTKAADYGIVNVQVDNAAPVTFDGYQPAGVGTQQVDLGTSQLTAGDHQLTITLTGKNPSATGYLVGLDVLNLNLNS</sequence>
<dbReference type="InterPro" id="IPR021345">
    <property type="entry name" value="DUF2961"/>
</dbReference>
<evidence type="ECO:0000256" key="1">
    <source>
        <dbReference type="ARBA" id="ARBA00023295"/>
    </source>
</evidence>
<keyword evidence="5" id="KW-1185">Reference proteome</keyword>
<dbReference type="InterPro" id="IPR036116">
    <property type="entry name" value="FN3_sf"/>
</dbReference>
<protein>
    <recommendedName>
        <fullName evidence="6">DUF2961 domain-containing protein</fullName>
    </recommendedName>
</protein>
<comment type="caution">
    <text evidence="4">The sequence shown here is derived from an EMBL/GenBank/DDBJ whole genome shotgun (WGS) entry which is preliminary data.</text>
</comment>
<keyword evidence="2" id="KW-0624">Polysaccharide degradation</keyword>
<keyword evidence="1" id="KW-0326">Glycosidase</keyword>
<dbReference type="Proteomes" id="UP001501705">
    <property type="component" value="Unassembled WGS sequence"/>
</dbReference>
<keyword evidence="2" id="KW-0119">Carbohydrate metabolism</keyword>
<proteinExistence type="predicted"/>
<reference evidence="5" key="1">
    <citation type="journal article" date="2019" name="Int. J. Syst. Evol. Microbiol.">
        <title>The Global Catalogue of Microorganisms (GCM) 10K type strain sequencing project: providing services to taxonomists for standard genome sequencing and annotation.</title>
        <authorList>
            <consortium name="The Broad Institute Genomics Platform"/>
            <consortium name="The Broad Institute Genome Sequencing Center for Infectious Disease"/>
            <person name="Wu L."/>
            <person name="Ma J."/>
        </authorList>
    </citation>
    <scope>NUCLEOTIDE SEQUENCE [LARGE SCALE GENOMIC DNA]</scope>
    <source>
        <strain evidence="5">JCM 15572</strain>
    </source>
</reference>
<evidence type="ECO:0000256" key="3">
    <source>
        <dbReference type="SAM" id="SignalP"/>
    </source>
</evidence>
<dbReference type="InterPro" id="IPR013783">
    <property type="entry name" value="Ig-like_fold"/>
</dbReference>
<gene>
    <name evidence="4" type="ORF">GCM10009804_53620</name>
</gene>
<dbReference type="RefSeq" id="WP_344237549.1">
    <property type="nucleotide sequence ID" value="NZ_BAAAPH010000019.1"/>
</dbReference>
<feature type="chain" id="PRO_5047323953" description="DUF2961 domain-containing protein" evidence="3">
    <location>
        <begin position="25"/>
        <end position="1059"/>
    </location>
</feature>
<evidence type="ECO:0000256" key="2">
    <source>
        <dbReference type="ARBA" id="ARBA00023326"/>
    </source>
</evidence>
<dbReference type="Gene3D" id="2.60.120.260">
    <property type="entry name" value="Galactose-binding domain-like"/>
    <property type="match status" value="1"/>
</dbReference>
<dbReference type="EMBL" id="BAAAPH010000019">
    <property type="protein sequence ID" value="GAA1590760.1"/>
    <property type="molecule type" value="Genomic_DNA"/>
</dbReference>
<keyword evidence="3" id="KW-0732">Signal</keyword>
<evidence type="ECO:0000313" key="4">
    <source>
        <dbReference type="EMBL" id="GAA1590760.1"/>
    </source>
</evidence>
<dbReference type="CDD" id="cd00063">
    <property type="entry name" value="FN3"/>
    <property type="match status" value="1"/>
</dbReference>
<dbReference type="SUPFAM" id="SSF49265">
    <property type="entry name" value="Fibronectin type III"/>
    <property type="match status" value="1"/>
</dbReference>
<keyword evidence="1" id="KW-0378">Hydrolase</keyword>
<feature type="signal peptide" evidence="3">
    <location>
        <begin position="1"/>
        <end position="24"/>
    </location>
</feature>
<name>A0ABP4PWB9_9ACTN</name>